<dbReference type="EMBL" id="SGXF01000007">
    <property type="protein sequence ID" value="RZS92749.1"/>
    <property type="molecule type" value="Genomic_DNA"/>
</dbReference>
<dbReference type="OrthoDB" id="157646at2"/>
<feature type="transmembrane region" description="Helical" evidence="1">
    <location>
        <begin position="222"/>
        <end position="246"/>
    </location>
</feature>
<proteinExistence type="predicted"/>
<keyword evidence="4" id="KW-1185">Reference proteome</keyword>
<dbReference type="RefSeq" id="WP_130436071.1">
    <property type="nucleotide sequence ID" value="NZ_SGXF01000007.1"/>
</dbReference>
<keyword evidence="1" id="KW-0472">Membrane</keyword>
<feature type="domain" description="DUF5808" evidence="2">
    <location>
        <begin position="303"/>
        <end position="325"/>
    </location>
</feature>
<organism evidence="3 4">
    <name type="scientific">Cuneatibacter caecimuris</name>
    <dbReference type="NCBI Taxonomy" id="1796618"/>
    <lineage>
        <taxon>Bacteria</taxon>
        <taxon>Bacillati</taxon>
        <taxon>Bacillota</taxon>
        <taxon>Clostridia</taxon>
        <taxon>Lachnospirales</taxon>
        <taxon>Lachnospiraceae</taxon>
        <taxon>Cuneatibacter</taxon>
    </lineage>
</organism>
<feature type="transmembrane region" description="Helical" evidence="1">
    <location>
        <begin position="140"/>
        <end position="160"/>
    </location>
</feature>
<evidence type="ECO:0000256" key="1">
    <source>
        <dbReference type="SAM" id="Phobius"/>
    </source>
</evidence>
<dbReference type="Proteomes" id="UP000292927">
    <property type="component" value="Unassembled WGS sequence"/>
</dbReference>
<feature type="transmembrane region" description="Helical" evidence="1">
    <location>
        <begin position="328"/>
        <end position="351"/>
    </location>
</feature>
<keyword evidence="1" id="KW-0812">Transmembrane</keyword>
<evidence type="ECO:0000313" key="4">
    <source>
        <dbReference type="Proteomes" id="UP000292927"/>
    </source>
</evidence>
<sequence>MMLDIILGITLSFVLLCFWGTGRSAVHASDHMVLSMRLPSECREEPEVNMVIRQYKRAMNWMLAVGAAGIFLVCSATDWEIVLMFAWIVALLISYGRIYQTYVGKMYRLKMERGWTIGKTHFTILVDTVLSGDKDQQLPAWQWGLLPVILEAVALGIYLVNPGVFVEEGLGRWGISILEVLVFTALLLIMRQLFIKKRNKVYSESSEENLKLNRFEKRGFSILAYGVSAAASLGLLGGILAGLAGFWNLGLILTNGVGGLSLAAAILGFYLLQRNMNRLVSEVPRQTLVDEDYYWRKGYYCNPNDPAYLVTKRTGVGMEMNMAHKGPAIIVTAFTAAVLIFVFWLAAVPVIRLQGTDFTMEEKNGVVEILSPSYPSSFSLDQVEKWKMVETGSLKGRRTNGLGTGSYSIGHFSSDQMGKGMWYIHRKSPETLLIYLKDGTHIAINQKTEEGTETLLRQLEEWLPQRDS</sequence>
<dbReference type="Pfam" id="PF19124">
    <property type="entry name" value="DUF5808"/>
    <property type="match status" value="1"/>
</dbReference>
<evidence type="ECO:0000259" key="2">
    <source>
        <dbReference type="Pfam" id="PF19124"/>
    </source>
</evidence>
<feature type="transmembrane region" description="Helical" evidence="1">
    <location>
        <begin position="172"/>
        <end position="190"/>
    </location>
</feature>
<name>A0A4V2F5G6_9FIRM</name>
<protein>
    <recommendedName>
        <fullName evidence="2">DUF5808 domain-containing protein</fullName>
    </recommendedName>
</protein>
<feature type="transmembrane region" description="Helical" evidence="1">
    <location>
        <begin position="81"/>
        <end position="99"/>
    </location>
</feature>
<comment type="caution">
    <text evidence="3">The sequence shown here is derived from an EMBL/GenBank/DDBJ whole genome shotgun (WGS) entry which is preliminary data.</text>
</comment>
<dbReference type="AlphaFoldDB" id="A0A4V2F5G6"/>
<gene>
    <name evidence="3" type="ORF">EV209_2818</name>
</gene>
<accession>A0A4V2F5G6</accession>
<evidence type="ECO:0000313" key="3">
    <source>
        <dbReference type="EMBL" id="RZS92749.1"/>
    </source>
</evidence>
<feature type="transmembrane region" description="Helical" evidence="1">
    <location>
        <begin position="252"/>
        <end position="272"/>
    </location>
</feature>
<dbReference type="InterPro" id="IPR043831">
    <property type="entry name" value="DUF5808"/>
</dbReference>
<reference evidence="3 4" key="1">
    <citation type="submission" date="2019-02" db="EMBL/GenBank/DDBJ databases">
        <title>Genomic Encyclopedia of Type Strains, Phase IV (KMG-IV): sequencing the most valuable type-strain genomes for metagenomic binning, comparative biology and taxonomic classification.</title>
        <authorList>
            <person name="Goeker M."/>
        </authorList>
    </citation>
    <scope>NUCLEOTIDE SEQUENCE [LARGE SCALE GENOMIC DNA]</scope>
    <source>
        <strain evidence="3 4">DSM 29486</strain>
    </source>
</reference>
<keyword evidence="1" id="KW-1133">Transmembrane helix</keyword>